<dbReference type="Pfam" id="PF21028">
    <property type="entry name" value="DUF1285_C"/>
    <property type="match status" value="1"/>
</dbReference>
<evidence type="ECO:0000313" key="5">
    <source>
        <dbReference type="Proteomes" id="UP000192936"/>
    </source>
</evidence>
<dbReference type="Proteomes" id="UP000192936">
    <property type="component" value="Unassembled WGS sequence"/>
</dbReference>
<dbReference type="Gene3D" id="3.10.540.10">
    <property type="entry name" value="duf1285 like domain"/>
    <property type="match status" value="1"/>
</dbReference>
<organism evidence="4 5">
    <name type="scientific">Azospirillum oryzae</name>
    <dbReference type="NCBI Taxonomy" id="286727"/>
    <lineage>
        <taxon>Bacteria</taxon>
        <taxon>Pseudomonadati</taxon>
        <taxon>Pseudomonadota</taxon>
        <taxon>Alphaproteobacteria</taxon>
        <taxon>Rhodospirillales</taxon>
        <taxon>Azospirillaceae</taxon>
        <taxon>Azospirillum</taxon>
    </lineage>
</organism>
<dbReference type="InterPro" id="IPR023361">
    <property type="entry name" value="DUF1285_beta_roll_sf"/>
</dbReference>
<feature type="region of interest" description="Disordered" evidence="1">
    <location>
        <begin position="1"/>
        <end position="41"/>
    </location>
</feature>
<evidence type="ECO:0000313" key="4">
    <source>
        <dbReference type="EMBL" id="SMF75876.1"/>
    </source>
</evidence>
<protein>
    <recommendedName>
        <fullName evidence="6">DUF1285 domain-containing protein</fullName>
    </recommendedName>
</protein>
<dbReference type="InterPro" id="IPR048341">
    <property type="entry name" value="DUF1285_N"/>
</dbReference>
<evidence type="ECO:0000256" key="1">
    <source>
        <dbReference type="SAM" id="MobiDB-lite"/>
    </source>
</evidence>
<evidence type="ECO:0000259" key="2">
    <source>
        <dbReference type="Pfam" id="PF06938"/>
    </source>
</evidence>
<dbReference type="InterPro" id="IPR048342">
    <property type="entry name" value="DUF1285_C"/>
</dbReference>
<sequence length="206" mass="22956">MRMSGDKTAPNSMKVGNAMANDKRSDGQTVSGTPPELPAALGRTPTLEQYDIRIARDGTWFHNGDPIRRIELAKLFSTVLKRDDDGDYWLITPVERGKIVVEDAPFVAVEMTVAGSGEDQVLSFRTNLDHWVEAGPEHPIRVAVNPETGEPAPYIEIRSRLEARILRAVFYDMVERSETRRTETGESEVGLWSNKVFFALGKLPGD</sequence>
<reference evidence="4 5" key="1">
    <citation type="submission" date="2017-04" db="EMBL/GenBank/DDBJ databases">
        <authorList>
            <person name="Afonso C.L."/>
            <person name="Miller P.J."/>
            <person name="Scott M.A."/>
            <person name="Spackman E."/>
            <person name="Goraichik I."/>
            <person name="Dimitrov K.M."/>
            <person name="Suarez D.L."/>
            <person name="Swayne D.E."/>
        </authorList>
    </citation>
    <scope>NUCLEOTIDE SEQUENCE [LARGE SCALE GENOMIC DNA]</scope>
    <source>
        <strain evidence="4 5">A2P</strain>
    </source>
</reference>
<feature type="domain" description="DUF1285" evidence="2">
    <location>
        <begin position="47"/>
        <end position="104"/>
    </location>
</feature>
<dbReference type="AlphaFoldDB" id="A0A1X7GWK9"/>
<dbReference type="EMBL" id="FXAK01000007">
    <property type="protein sequence ID" value="SMF75876.1"/>
    <property type="molecule type" value="Genomic_DNA"/>
</dbReference>
<evidence type="ECO:0008006" key="6">
    <source>
        <dbReference type="Google" id="ProtNLM"/>
    </source>
</evidence>
<dbReference type="Pfam" id="PF06938">
    <property type="entry name" value="DUF1285_N"/>
    <property type="match status" value="1"/>
</dbReference>
<proteinExistence type="predicted"/>
<name>A0A1X7GWK9_9PROT</name>
<dbReference type="Gene3D" id="2.30.270.10">
    <property type="entry name" value="duf1285 protein"/>
    <property type="match status" value="1"/>
</dbReference>
<evidence type="ECO:0000259" key="3">
    <source>
        <dbReference type="Pfam" id="PF21028"/>
    </source>
</evidence>
<accession>A0A1X7GWK9</accession>
<feature type="domain" description="DUF1285" evidence="3">
    <location>
        <begin position="105"/>
        <end position="200"/>
    </location>
</feature>
<gene>
    <name evidence="4" type="ORF">SAMN02982917_4516</name>
</gene>
<dbReference type="STRING" id="286727.SAMN02982917_4516"/>